<dbReference type="Proteomes" id="UP000222168">
    <property type="component" value="Unassembled WGS sequence"/>
</dbReference>
<organism evidence="1 2">
    <name type="scientific">Xenorhabdus ishibashii</name>
    <dbReference type="NCBI Taxonomy" id="1034471"/>
    <lineage>
        <taxon>Bacteria</taxon>
        <taxon>Pseudomonadati</taxon>
        <taxon>Pseudomonadota</taxon>
        <taxon>Gammaproteobacteria</taxon>
        <taxon>Enterobacterales</taxon>
        <taxon>Morganellaceae</taxon>
        <taxon>Xenorhabdus</taxon>
    </lineage>
</organism>
<accession>A0A2D0KGQ2</accession>
<sequence length="46" mass="5355">MKKVGIYKMRIFNLLEHNIMAIQANMHETKTHLSQLTDKTVDGVQQ</sequence>
<comment type="caution">
    <text evidence="1">The sequence shown here is derived from an EMBL/GenBank/DDBJ whole genome shotgun (WGS) entry which is preliminary data.</text>
</comment>
<evidence type="ECO:0000313" key="2">
    <source>
        <dbReference type="Proteomes" id="UP000222168"/>
    </source>
</evidence>
<name>A0A2D0KGQ2_9GAMM</name>
<evidence type="ECO:0000313" key="1">
    <source>
        <dbReference type="EMBL" id="PHM62606.1"/>
    </source>
</evidence>
<proteinExistence type="predicted"/>
<dbReference type="EMBL" id="NJAK01000001">
    <property type="protein sequence ID" value="PHM62606.1"/>
    <property type="molecule type" value="Genomic_DNA"/>
</dbReference>
<reference evidence="1 2" key="1">
    <citation type="journal article" date="2017" name="Nat. Microbiol.">
        <title>Natural product diversity associated with the nematode symbionts Photorhabdus and Xenorhabdus.</title>
        <authorList>
            <person name="Tobias N.J."/>
            <person name="Wolff H."/>
            <person name="Djahanschiri B."/>
            <person name="Grundmann F."/>
            <person name="Kronenwerth M."/>
            <person name="Shi Y.M."/>
            <person name="Simonyi S."/>
            <person name="Grun P."/>
            <person name="Shapiro-Ilan D."/>
            <person name="Pidot S.J."/>
            <person name="Stinear T.P."/>
            <person name="Ebersberger I."/>
            <person name="Bode H.B."/>
        </authorList>
    </citation>
    <scope>NUCLEOTIDE SEQUENCE [LARGE SCALE GENOMIC DNA]</scope>
    <source>
        <strain evidence="1 2">DSM 22670</strain>
    </source>
</reference>
<dbReference type="AlphaFoldDB" id="A0A2D0KGQ2"/>
<gene>
    <name evidence="1" type="ORF">Xish_01816</name>
</gene>
<protein>
    <submittedName>
        <fullName evidence="1">Prevent-host-death protein</fullName>
    </submittedName>
</protein>
<keyword evidence="2" id="KW-1185">Reference proteome</keyword>